<feature type="transmembrane region" description="Helical" evidence="1">
    <location>
        <begin position="139"/>
        <end position="163"/>
    </location>
</feature>
<keyword evidence="1" id="KW-0472">Membrane</keyword>
<evidence type="ECO:0000256" key="1">
    <source>
        <dbReference type="SAM" id="Phobius"/>
    </source>
</evidence>
<keyword evidence="1" id="KW-0812">Transmembrane</keyword>
<proteinExistence type="predicted"/>
<accession>A0ABX2A8B9</accession>
<evidence type="ECO:0000313" key="3">
    <source>
        <dbReference type="Proteomes" id="UP000757540"/>
    </source>
</evidence>
<dbReference type="EMBL" id="JABEZU010000005">
    <property type="protein sequence ID" value="NOV99097.1"/>
    <property type="molecule type" value="Genomic_DNA"/>
</dbReference>
<feature type="transmembrane region" description="Helical" evidence="1">
    <location>
        <begin position="175"/>
        <end position="197"/>
    </location>
</feature>
<feature type="transmembrane region" description="Helical" evidence="1">
    <location>
        <begin position="204"/>
        <end position="221"/>
    </location>
</feature>
<keyword evidence="3" id="KW-1185">Reference proteome</keyword>
<dbReference type="RefSeq" id="WP_171785272.1">
    <property type="nucleotide sequence ID" value="NZ_BAAAML010000011.1"/>
</dbReference>
<sequence>MSSPDSAPAGVIHNIGYRGYDGERLSRRAITLALYTHGLRGAFGLGRAARSKVIPMGMAVVMLLPAVVLAVVAVVGEQMGQLSGPVVPYTRYAMILQAALAIFVAVAAPQSVSLDLRFHSLPLYLARPLARADYVRAKLTALTTAVFLLLAAPLLVMYLGSLAAGFDAASETADVAQALLGALLYAAVLSSVSLVIASLTSRRGFGIAAIVTVLVLSYSIVSSMQGVIAFDADDPTTAGWVGLFSPMTLVDGVQVWAFGVTTSTPAGPPNDLAGAAFLLTSLAVVALGYVVLNRRYRKVKV</sequence>
<gene>
    <name evidence="2" type="ORF">HDG69_003699</name>
</gene>
<organism evidence="2 3">
    <name type="scientific">Isoptericola halotolerans</name>
    <dbReference type="NCBI Taxonomy" id="300560"/>
    <lineage>
        <taxon>Bacteria</taxon>
        <taxon>Bacillati</taxon>
        <taxon>Actinomycetota</taxon>
        <taxon>Actinomycetes</taxon>
        <taxon>Micrococcales</taxon>
        <taxon>Promicromonosporaceae</taxon>
        <taxon>Isoptericola</taxon>
    </lineage>
</organism>
<keyword evidence="1" id="KW-1133">Transmembrane helix</keyword>
<reference evidence="2 3" key="1">
    <citation type="submission" date="2020-05" db="EMBL/GenBank/DDBJ databases">
        <title>Genomic Encyclopedia of Type Strains, Phase III (KMG-III): the genomes of soil and plant-associated and newly described type strains.</title>
        <authorList>
            <person name="Whitman W."/>
        </authorList>
    </citation>
    <scope>NUCLEOTIDE SEQUENCE [LARGE SCALE GENOMIC DNA]</scope>
    <source>
        <strain evidence="2 3">KCTC 19046</strain>
    </source>
</reference>
<comment type="caution">
    <text evidence="2">The sequence shown here is derived from an EMBL/GenBank/DDBJ whole genome shotgun (WGS) entry which is preliminary data.</text>
</comment>
<name>A0ABX2A8B9_9MICO</name>
<feature type="transmembrane region" description="Helical" evidence="1">
    <location>
        <begin position="272"/>
        <end position="292"/>
    </location>
</feature>
<feature type="transmembrane region" description="Helical" evidence="1">
    <location>
        <begin position="53"/>
        <end position="75"/>
    </location>
</feature>
<feature type="transmembrane region" description="Helical" evidence="1">
    <location>
        <begin position="95"/>
        <end position="118"/>
    </location>
</feature>
<dbReference type="Proteomes" id="UP000757540">
    <property type="component" value="Unassembled WGS sequence"/>
</dbReference>
<evidence type="ECO:0000313" key="2">
    <source>
        <dbReference type="EMBL" id="NOV99097.1"/>
    </source>
</evidence>
<protein>
    <submittedName>
        <fullName evidence="2">ABC-2 type transport system permease protein</fullName>
    </submittedName>
</protein>